<dbReference type="GO" id="GO:0003700">
    <property type="term" value="F:DNA-binding transcription factor activity"/>
    <property type="evidence" value="ECO:0007669"/>
    <property type="project" value="TreeGrafter"/>
</dbReference>
<dbReference type="InterPro" id="IPR009057">
    <property type="entry name" value="Homeodomain-like_sf"/>
</dbReference>
<reference evidence="6 7" key="1">
    <citation type="submission" date="2020-01" db="EMBL/GenBank/DDBJ databases">
        <title>Sulfitobacter sediminilitoris sp. nov., isolated from a tidal flat.</title>
        <authorList>
            <person name="Park S."/>
            <person name="Yoon J.-H."/>
        </authorList>
    </citation>
    <scope>NUCLEOTIDE SEQUENCE [LARGE SCALE GENOMIC DNA]</scope>
    <source>
        <strain evidence="6 7">JBTF-M27</strain>
    </source>
</reference>
<feature type="DNA-binding region" description="H-T-H motif" evidence="4">
    <location>
        <begin position="29"/>
        <end position="48"/>
    </location>
</feature>
<proteinExistence type="predicted"/>
<dbReference type="AlphaFoldDB" id="A0A6P0CAC7"/>
<comment type="caution">
    <text evidence="6">The sequence shown here is derived from an EMBL/GenBank/DDBJ whole genome shotgun (WGS) entry which is preliminary data.</text>
</comment>
<dbReference type="PRINTS" id="PR00455">
    <property type="entry name" value="HTHTETR"/>
</dbReference>
<dbReference type="PANTHER" id="PTHR30055">
    <property type="entry name" value="HTH-TYPE TRANSCRIPTIONAL REGULATOR RUTR"/>
    <property type="match status" value="1"/>
</dbReference>
<dbReference type="Pfam" id="PF00440">
    <property type="entry name" value="TetR_N"/>
    <property type="match status" value="1"/>
</dbReference>
<evidence type="ECO:0000259" key="5">
    <source>
        <dbReference type="PROSITE" id="PS50977"/>
    </source>
</evidence>
<keyword evidence="2 4" id="KW-0238">DNA-binding</keyword>
<dbReference type="EMBL" id="JAABNT010000001">
    <property type="protein sequence ID" value="NEK21304.1"/>
    <property type="molecule type" value="Genomic_DNA"/>
</dbReference>
<accession>A0A6P0CAC7</accession>
<gene>
    <name evidence="6" type="ORF">GV827_02665</name>
</gene>
<keyword evidence="3" id="KW-0804">Transcription</keyword>
<sequence length="198" mass="21769">MSSKKNPTRDRILKTTWELLEDGGASAVRMSDIAKAAKISRQALYLHFPNRAELLVATTRYLDEVYDIEGKLAASRAAPTGRARLHEWVVVWGNYIPKIYGIAKALMALQASDAEAADAWSDRMQAVREGCAAAVAALAGDGVLTSQMTEKEATDALWTLLSVPAWEQLCVTCGWTQDRYIALMQQMAVHMLVDDQAP</sequence>
<dbReference type="GO" id="GO:0000976">
    <property type="term" value="F:transcription cis-regulatory region binding"/>
    <property type="evidence" value="ECO:0007669"/>
    <property type="project" value="TreeGrafter"/>
</dbReference>
<evidence type="ECO:0000256" key="1">
    <source>
        <dbReference type="ARBA" id="ARBA00023015"/>
    </source>
</evidence>
<evidence type="ECO:0000256" key="3">
    <source>
        <dbReference type="ARBA" id="ARBA00023163"/>
    </source>
</evidence>
<keyword evidence="1" id="KW-0805">Transcription regulation</keyword>
<dbReference type="InterPro" id="IPR001647">
    <property type="entry name" value="HTH_TetR"/>
</dbReference>
<dbReference type="Proteomes" id="UP000468591">
    <property type="component" value="Unassembled WGS sequence"/>
</dbReference>
<evidence type="ECO:0000313" key="6">
    <source>
        <dbReference type="EMBL" id="NEK21304.1"/>
    </source>
</evidence>
<dbReference type="SUPFAM" id="SSF46689">
    <property type="entry name" value="Homeodomain-like"/>
    <property type="match status" value="1"/>
</dbReference>
<dbReference type="RefSeq" id="WP_164352119.1">
    <property type="nucleotide sequence ID" value="NZ_JAABNT010000001.1"/>
</dbReference>
<feature type="domain" description="HTH tetR-type" evidence="5">
    <location>
        <begin position="6"/>
        <end position="66"/>
    </location>
</feature>
<evidence type="ECO:0000313" key="7">
    <source>
        <dbReference type="Proteomes" id="UP000468591"/>
    </source>
</evidence>
<dbReference type="InterPro" id="IPR050109">
    <property type="entry name" value="HTH-type_TetR-like_transc_reg"/>
</dbReference>
<protein>
    <submittedName>
        <fullName evidence="6">TetR family transcriptional regulator</fullName>
    </submittedName>
</protein>
<organism evidence="6 7">
    <name type="scientific">Sulfitobacter sediminilitoris</name>
    <dbReference type="NCBI Taxonomy" id="2698830"/>
    <lineage>
        <taxon>Bacteria</taxon>
        <taxon>Pseudomonadati</taxon>
        <taxon>Pseudomonadota</taxon>
        <taxon>Alphaproteobacteria</taxon>
        <taxon>Rhodobacterales</taxon>
        <taxon>Roseobacteraceae</taxon>
        <taxon>Sulfitobacter</taxon>
    </lineage>
</organism>
<evidence type="ECO:0000256" key="2">
    <source>
        <dbReference type="ARBA" id="ARBA00023125"/>
    </source>
</evidence>
<keyword evidence="7" id="KW-1185">Reference proteome</keyword>
<dbReference type="PROSITE" id="PS50977">
    <property type="entry name" value="HTH_TETR_2"/>
    <property type="match status" value="1"/>
</dbReference>
<dbReference type="Gene3D" id="1.10.357.10">
    <property type="entry name" value="Tetracycline Repressor, domain 2"/>
    <property type="match status" value="1"/>
</dbReference>
<evidence type="ECO:0000256" key="4">
    <source>
        <dbReference type="PROSITE-ProRule" id="PRU00335"/>
    </source>
</evidence>
<name>A0A6P0CAC7_9RHOB</name>
<dbReference type="PANTHER" id="PTHR30055:SF234">
    <property type="entry name" value="HTH-TYPE TRANSCRIPTIONAL REGULATOR BETI"/>
    <property type="match status" value="1"/>
</dbReference>